<dbReference type="Proteomes" id="UP000238823">
    <property type="component" value="Unassembled WGS sequence"/>
</dbReference>
<evidence type="ECO:0008006" key="4">
    <source>
        <dbReference type="Google" id="ProtNLM"/>
    </source>
</evidence>
<dbReference type="EMBL" id="PVNL01000117">
    <property type="protein sequence ID" value="PRQ01186.1"/>
    <property type="molecule type" value="Genomic_DNA"/>
</dbReference>
<reference evidence="2 3" key="1">
    <citation type="submission" date="2018-03" db="EMBL/GenBank/DDBJ databases">
        <title>Draft Genome Sequences of the Obligatory Marine Myxobacteria Enhygromyxa salina SWB007.</title>
        <authorList>
            <person name="Poehlein A."/>
            <person name="Moghaddam J.A."/>
            <person name="Harms H."/>
            <person name="Alanjari M."/>
            <person name="Koenig G.M."/>
            <person name="Daniel R."/>
            <person name="Schaeberle T.F."/>
        </authorList>
    </citation>
    <scope>NUCLEOTIDE SEQUENCE [LARGE SCALE GENOMIC DNA]</scope>
    <source>
        <strain evidence="2 3">SWB007</strain>
    </source>
</reference>
<organism evidence="2 3">
    <name type="scientific">Enhygromyxa salina</name>
    <dbReference type="NCBI Taxonomy" id="215803"/>
    <lineage>
        <taxon>Bacteria</taxon>
        <taxon>Pseudomonadati</taxon>
        <taxon>Myxococcota</taxon>
        <taxon>Polyangia</taxon>
        <taxon>Nannocystales</taxon>
        <taxon>Nannocystaceae</taxon>
        <taxon>Enhygromyxa</taxon>
    </lineage>
</organism>
<feature type="compositionally biased region" description="Acidic residues" evidence="1">
    <location>
        <begin position="62"/>
        <end position="75"/>
    </location>
</feature>
<comment type="caution">
    <text evidence="2">The sequence shown here is derived from an EMBL/GenBank/DDBJ whole genome shotgun (WGS) entry which is preliminary data.</text>
</comment>
<proteinExistence type="predicted"/>
<protein>
    <recommendedName>
        <fullName evidence="4">Endo-1,4-beta-xylanase A</fullName>
    </recommendedName>
</protein>
<evidence type="ECO:0000313" key="2">
    <source>
        <dbReference type="EMBL" id="PRQ01186.1"/>
    </source>
</evidence>
<name>A0A2S9Y837_9BACT</name>
<gene>
    <name evidence="2" type="ORF">ENSA7_57910</name>
</gene>
<dbReference type="AlphaFoldDB" id="A0A2S9Y837"/>
<evidence type="ECO:0000256" key="1">
    <source>
        <dbReference type="SAM" id="MobiDB-lite"/>
    </source>
</evidence>
<dbReference type="RefSeq" id="WP_181234227.1">
    <property type="nucleotide sequence ID" value="NZ_PVNL01000117.1"/>
</dbReference>
<accession>A0A2S9Y837</accession>
<feature type="compositionally biased region" description="Acidic residues" evidence="1">
    <location>
        <begin position="84"/>
        <end position="127"/>
    </location>
</feature>
<feature type="region of interest" description="Disordered" evidence="1">
    <location>
        <begin position="57"/>
        <end position="136"/>
    </location>
</feature>
<evidence type="ECO:0000313" key="3">
    <source>
        <dbReference type="Proteomes" id="UP000238823"/>
    </source>
</evidence>
<sequence>MRARGWAICFVVSQLACFVQGDTSGLPCTEDEACFNGQVCGTAGVCVEAFMVDDSTTAPYGDGDDDPTEPGDGDADTTAAGDGDPSESGDGDQTESDDGDDDPSEDGDGDGDGDPTESGDGDGDGDPVPECGDGIAQSSENCDGMDLKGKTCSDFGYGGGMLACNDCTLSFAGCCQGTGQSCASKGCCAGLTCSLLPLLVCQ</sequence>